<dbReference type="InterPro" id="IPR034789">
    <property type="entry name" value="AAD_C"/>
</dbReference>
<dbReference type="InterPro" id="IPR015590">
    <property type="entry name" value="Aldehyde_DH_dom"/>
</dbReference>
<dbReference type="AlphaFoldDB" id="A0A4Q7M194"/>
<dbReference type="GO" id="GO:0004022">
    <property type="term" value="F:alcohol dehydrogenase (NAD+) activity"/>
    <property type="evidence" value="ECO:0007669"/>
    <property type="project" value="UniProtKB-UniRule"/>
</dbReference>
<dbReference type="Gene3D" id="3.40.50.1970">
    <property type="match status" value="1"/>
</dbReference>
<dbReference type="Pfam" id="PF25137">
    <property type="entry name" value="ADH_Fe_C"/>
    <property type="match status" value="1"/>
</dbReference>
<dbReference type="PROSITE" id="PS00913">
    <property type="entry name" value="ADH_IRON_1"/>
    <property type="match status" value="1"/>
</dbReference>
<feature type="domain" description="Fe-containing alcohol dehydrogenase-like C-terminal" evidence="11">
    <location>
        <begin position="668"/>
        <end position="879"/>
    </location>
</feature>
<dbReference type="SUPFAM" id="SSF56796">
    <property type="entry name" value="Dehydroquinate synthase-like"/>
    <property type="match status" value="1"/>
</dbReference>
<dbReference type="GO" id="GO:0006066">
    <property type="term" value="P:alcohol metabolic process"/>
    <property type="evidence" value="ECO:0007669"/>
    <property type="project" value="InterPro"/>
</dbReference>
<protein>
    <recommendedName>
        <fullName evidence="8">Aldehyde-alcohol dehydrogenase</fullName>
    </recommendedName>
</protein>
<comment type="caution">
    <text evidence="12">The sequence shown here is derived from an EMBL/GenBank/DDBJ whole genome shotgun (WGS) entry which is preliminary data.</text>
</comment>
<dbReference type="InterPro" id="IPR016161">
    <property type="entry name" value="Ald_DH/histidinol_DH"/>
</dbReference>
<dbReference type="GO" id="GO:0015976">
    <property type="term" value="P:carbon utilization"/>
    <property type="evidence" value="ECO:0007669"/>
    <property type="project" value="InterPro"/>
</dbReference>
<comment type="similarity">
    <text evidence="6 8">In the N-terminal section; belongs to the aldehyde dehydrogenase family.</text>
</comment>
<comment type="cofactor">
    <cofactor evidence="1">
        <name>Fe(2+)</name>
        <dbReference type="ChEBI" id="CHEBI:29033"/>
    </cofactor>
</comment>
<feature type="domain" description="Alcohol dehydrogenase iron-type/glycerol dehydrogenase GldA" evidence="10">
    <location>
        <begin position="478"/>
        <end position="656"/>
    </location>
</feature>
<evidence type="ECO:0000313" key="13">
    <source>
        <dbReference type="Proteomes" id="UP000293852"/>
    </source>
</evidence>
<dbReference type="InterPro" id="IPR016162">
    <property type="entry name" value="Ald_DH_N"/>
</dbReference>
<evidence type="ECO:0000256" key="4">
    <source>
        <dbReference type="ARBA" id="ARBA00023027"/>
    </source>
</evidence>
<dbReference type="InterPro" id="IPR001670">
    <property type="entry name" value="ADH_Fe/GldA"/>
</dbReference>
<accession>A0A4Q7M194</accession>
<comment type="similarity">
    <text evidence="7 8">In the C-terminal section; belongs to the iron-containing alcohol dehydrogenase family.</text>
</comment>
<keyword evidence="2 8" id="KW-0560">Oxidoreductase</keyword>
<dbReference type="InterPro" id="IPR018211">
    <property type="entry name" value="ADH_Fe_CS"/>
</dbReference>
<keyword evidence="3" id="KW-0408">Iron</keyword>
<evidence type="ECO:0000256" key="1">
    <source>
        <dbReference type="ARBA" id="ARBA00001954"/>
    </source>
</evidence>
<dbReference type="NCBIfam" id="NF010378">
    <property type="entry name" value="PRK13805.1"/>
    <property type="match status" value="1"/>
</dbReference>
<keyword evidence="4" id="KW-0520">NAD</keyword>
<dbReference type="Gene3D" id="3.40.309.10">
    <property type="entry name" value="Aldehyde Dehydrogenase, Chain A, domain 2"/>
    <property type="match status" value="1"/>
</dbReference>
<evidence type="ECO:0000259" key="10">
    <source>
        <dbReference type="Pfam" id="PF00465"/>
    </source>
</evidence>
<evidence type="ECO:0000313" key="12">
    <source>
        <dbReference type="EMBL" id="RZS60148.1"/>
    </source>
</evidence>
<dbReference type="CDD" id="cd08178">
    <property type="entry name" value="AAD_C"/>
    <property type="match status" value="1"/>
</dbReference>
<dbReference type="PANTHER" id="PTHR11496">
    <property type="entry name" value="ALCOHOL DEHYDROGENASE"/>
    <property type="match status" value="1"/>
</dbReference>
<evidence type="ECO:0000256" key="8">
    <source>
        <dbReference type="PIRNR" id="PIRNR000111"/>
    </source>
</evidence>
<dbReference type="FunFam" id="1.20.1090.10:FF:000001">
    <property type="entry name" value="Aldehyde-alcohol dehydrogenase"/>
    <property type="match status" value="1"/>
</dbReference>
<dbReference type="InterPro" id="IPR056798">
    <property type="entry name" value="ADH_Fe_C"/>
</dbReference>
<dbReference type="Pfam" id="PF00465">
    <property type="entry name" value="Fe-ADH"/>
    <property type="match status" value="1"/>
</dbReference>
<evidence type="ECO:0000256" key="2">
    <source>
        <dbReference type="ARBA" id="ARBA00023002"/>
    </source>
</evidence>
<dbReference type="InterPro" id="IPR012079">
    <property type="entry name" value="Bifunc_Ald-ADH"/>
</dbReference>
<dbReference type="CDD" id="cd07122">
    <property type="entry name" value="ALDH_F20_ACDH"/>
    <property type="match status" value="1"/>
</dbReference>
<dbReference type="GO" id="GO:0046872">
    <property type="term" value="F:metal ion binding"/>
    <property type="evidence" value="ECO:0007669"/>
    <property type="project" value="InterPro"/>
</dbReference>
<evidence type="ECO:0000259" key="9">
    <source>
        <dbReference type="Pfam" id="PF00171"/>
    </source>
</evidence>
<dbReference type="FunFam" id="3.40.50.1970:FF:000003">
    <property type="entry name" value="Alcohol dehydrogenase, iron-containing"/>
    <property type="match status" value="1"/>
</dbReference>
<dbReference type="SUPFAM" id="SSF53720">
    <property type="entry name" value="ALDH-like"/>
    <property type="match status" value="1"/>
</dbReference>
<dbReference type="EMBL" id="SGWX01000001">
    <property type="protein sequence ID" value="RZS60148.1"/>
    <property type="molecule type" value="Genomic_DNA"/>
</dbReference>
<keyword evidence="5" id="KW-0511">Multifunctional enzyme</keyword>
<dbReference type="Gene3D" id="3.40.605.10">
    <property type="entry name" value="Aldehyde Dehydrogenase, Chain A, domain 1"/>
    <property type="match status" value="1"/>
</dbReference>
<dbReference type="PROSITE" id="PS00060">
    <property type="entry name" value="ADH_IRON_2"/>
    <property type="match status" value="1"/>
</dbReference>
<organism evidence="12 13">
    <name type="scientific">Xylanimonas ulmi</name>
    <dbReference type="NCBI Taxonomy" id="228973"/>
    <lineage>
        <taxon>Bacteria</taxon>
        <taxon>Bacillati</taxon>
        <taxon>Actinomycetota</taxon>
        <taxon>Actinomycetes</taxon>
        <taxon>Micrococcales</taxon>
        <taxon>Promicromonosporaceae</taxon>
        <taxon>Xylanimonas</taxon>
    </lineage>
</organism>
<evidence type="ECO:0000259" key="11">
    <source>
        <dbReference type="Pfam" id="PF25137"/>
    </source>
</evidence>
<keyword evidence="13" id="KW-1185">Reference proteome</keyword>
<dbReference type="RefSeq" id="WP_207216447.1">
    <property type="nucleotide sequence ID" value="NZ_SGWX01000001.1"/>
</dbReference>
<evidence type="ECO:0000256" key="3">
    <source>
        <dbReference type="ARBA" id="ARBA00023004"/>
    </source>
</evidence>
<evidence type="ECO:0000256" key="7">
    <source>
        <dbReference type="ARBA" id="ARBA00035645"/>
    </source>
</evidence>
<dbReference type="GO" id="GO:0008774">
    <property type="term" value="F:acetaldehyde dehydrogenase (acetylating) activity"/>
    <property type="evidence" value="ECO:0007669"/>
    <property type="project" value="UniProtKB-UniRule"/>
</dbReference>
<evidence type="ECO:0000256" key="6">
    <source>
        <dbReference type="ARBA" id="ARBA00035641"/>
    </source>
</evidence>
<reference evidence="12 13" key="1">
    <citation type="submission" date="2019-02" db="EMBL/GenBank/DDBJ databases">
        <title>Sequencing the genomes of 1000 actinobacteria strains.</title>
        <authorList>
            <person name="Klenk H.-P."/>
        </authorList>
    </citation>
    <scope>NUCLEOTIDE SEQUENCE [LARGE SCALE GENOMIC DNA]</scope>
    <source>
        <strain evidence="12 13">DSM 16932</strain>
    </source>
</reference>
<evidence type="ECO:0000256" key="5">
    <source>
        <dbReference type="ARBA" id="ARBA00023268"/>
    </source>
</evidence>
<gene>
    <name evidence="12" type="ORF">EV386_0391</name>
</gene>
<name>A0A4Q7M194_9MICO</name>
<sequence length="905" mass="97218">MSTTTTKKAKPVDETAAIPDAAAEVDALVQRGLRALKAYASFTQEEIDHIVKKASVAALHEHGNLAKLAHEETGRGIFEDKATKNIFACEHVTHSMAGVKTVGVIARDELRGIVEIAEPVGVVAGVTPVTNPTSTAIFKSLIALKTRNPIIFGFHPNAQQSSVAAAKIVRDAAVAAGAPADCIQWIEHPSIAATSELMNHPGVSLVLATGGNAMVRAAYSTGKPALGVGAGNVPAYIAKDAKLGRAVNDIVLSKGFDNGVVCASEQAAIIDTEIYDEALAEFRKMHAYIVNAEEKAKLEEFFFGVTANSENCAGAKLNAAVVGKSATWLAEQAGFSVPEDTSILLAEISGVGPQEPLSREKLSPLLAVLRARTTEEGIRLSEQMVEFDGLGHSAAIHTQDKELSEKFGHRVKAVRILWNQPSALGGIGDIYNALIPSLTLGCGSYGHNSVSNNVSAVNLINVKRVARRNNNMQWFKVPPKTYFEPNAIQYLVDMRGVERVTIVTDRVMSTIGIVDKVLDVLHRRTNEVAVQIIDTVEPEPSVGTVARGAELMRDHRPDTIIAIGGGSPMDAAKVMWLKYENPELEFSDLREKFFDVRKRAFQYPTLGKVAQLVCIPTSSGTGAEVTPFAVISDPETGYKYPLADYALTPSVAIVDPVLTASMPAKLVVDSGMDALTHATEAFVSVYANDFTDGLALHAIKLVFENIEKSFQGGAGLDEAREKMHNAATIAGMAFGNAFLGIVHAMSHTVGAQFHLVHGRTNAMFLPYAIRYNGLVPGKVTGWPKAEKYIAPERFQAIAKHLGLPASTPEEGVESYARAVRDLADRIGVEKSFAEQGVSEKDFVGGLDTLAMRAYEDQCAPANPRLPMLQDMKDIMVAAYYGLTREEVAAKRRDGVAYLDMNPARG</sequence>
<dbReference type="Pfam" id="PF00171">
    <property type="entry name" value="Aldedh"/>
    <property type="match status" value="1"/>
</dbReference>
<dbReference type="PIRSF" id="PIRSF000111">
    <property type="entry name" value="ALDH_ADH"/>
    <property type="match status" value="1"/>
</dbReference>
<dbReference type="Gene3D" id="1.20.1090.10">
    <property type="entry name" value="Dehydroquinate synthase-like - alpha domain"/>
    <property type="match status" value="1"/>
</dbReference>
<dbReference type="InterPro" id="IPR039697">
    <property type="entry name" value="Alcohol_dehydrogenase_Fe"/>
</dbReference>
<proteinExistence type="inferred from homology"/>
<dbReference type="Proteomes" id="UP000293852">
    <property type="component" value="Unassembled WGS sequence"/>
</dbReference>
<feature type="domain" description="Aldehyde dehydrogenase" evidence="9">
    <location>
        <begin position="17"/>
        <end position="422"/>
    </location>
</feature>
<dbReference type="InterPro" id="IPR016163">
    <property type="entry name" value="Ald_DH_C"/>
</dbReference>
<dbReference type="PANTHER" id="PTHR11496:SF83">
    <property type="entry name" value="HYDROXYACID-OXOACID TRANSHYDROGENASE, MITOCHONDRIAL"/>
    <property type="match status" value="1"/>
</dbReference>